<sequence>MSPFSHYLYELRMRHEIRQSELAELLGYEQSYISALEIGVKGPPTPEFIEKLIDALRMNELEQGELRRIAEASQRKLALTGDCPPDVYWMLKELREQVNELHPLQVKMIRDVLELRGSFAEPAPRQIRRIKRRRRAEVRM</sequence>
<dbReference type="RefSeq" id="WP_115707623.1">
    <property type="nucleotide sequence ID" value="NZ_LT984813.1"/>
</dbReference>
<evidence type="ECO:0000313" key="3">
    <source>
        <dbReference type="Proteomes" id="UP000254259"/>
    </source>
</evidence>
<dbReference type="Gene3D" id="1.10.260.40">
    <property type="entry name" value="lambda repressor-like DNA-binding domains"/>
    <property type="match status" value="1"/>
</dbReference>
<organism evidence="2 3">
    <name type="scientific">Cupriavidus taiwanensis</name>
    <dbReference type="NCBI Taxonomy" id="164546"/>
    <lineage>
        <taxon>Bacteria</taxon>
        <taxon>Pseudomonadati</taxon>
        <taxon>Pseudomonadota</taxon>
        <taxon>Betaproteobacteria</taxon>
        <taxon>Burkholderiales</taxon>
        <taxon>Burkholderiaceae</taxon>
        <taxon>Cupriavidus</taxon>
    </lineage>
</organism>
<dbReference type="SMART" id="SM00530">
    <property type="entry name" value="HTH_XRE"/>
    <property type="match status" value="1"/>
</dbReference>
<dbReference type="InterPro" id="IPR001387">
    <property type="entry name" value="Cro/C1-type_HTH"/>
</dbReference>
<dbReference type="GO" id="GO:0003677">
    <property type="term" value="F:DNA binding"/>
    <property type="evidence" value="ECO:0007669"/>
    <property type="project" value="InterPro"/>
</dbReference>
<name>A0A9Q7UQT2_9BURK</name>
<accession>A0A9Q7UQT2</accession>
<evidence type="ECO:0000259" key="1">
    <source>
        <dbReference type="PROSITE" id="PS50943"/>
    </source>
</evidence>
<dbReference type="CDD" id="cd00093">
    <property type="entry name" value="HTH_XRE"/>
    <property type="match status" value="1"/>
</dbReference>
<dbReference type="SUPFAM" id="SSF47413">
    <property type="entry name" value="lambda repressor-like DNA-binding domains"/>
    <property type="match status" value="1"/>
</dbReference>
<evidence type="ECO:0000313" key="2">
    <source>
        <dbReference type="EMBL" id="SPD62999.1"/>
    </source>
</evidence>
<dbReference type="Pfam" id="PF13560">
    <property type="entry name" value="HTH_31"/>
    <property type="match status" value="1"/>
</dbReference>
<dbReference type="AlphaFoldDB" id="A0A9Q7UQT2"/>
<dbReference type="InterPro" id="IPR010982">
    <property type="entry name" value="Lambda_DNA-bd_dom_sf"/>
</dbReference>
<reference evidence="2 3" key="1">
    <citation type="submission" date="2018-01" db="EMBL/GenBank/DDBJ databases">
        <authorList>
            <person name="Clerissi C."/>
        </authorList>
    </citation>
    <scope>NUCLEOTIDE SEQUENCE [LARGE SCALE GENOMIC DNA]</scope>
    <source>
        <strain evidence="2">Cupriavidus taiwanensis SWF 66322</strain>
    </source>
</reference>
<gene>
    <name evidence="2" type="ORF">CBM2636_10015</name>
</gene>
<proteinExistence type="predicted"/>
<dbReference type="PROSITE" id="PS50943">
    <property type="entry name" value="HTH_CROC1"/>
    <property type="match status" value="1"/>
</dbReference>
<feature type="domain" description="HTH cro/C1-type" evidence="1">
    <location>
        <begin position="8"/>
        <end position="61"/>
    </location>
</feature>
<dbReference type="EMBL" id="LT984813">
    <property type="protein sequence ID" value="SPD62999.1"/>
    <property type="molecule type" value="Genomic_DNA"/>
</dbReference>
<dbReference type="Proteomes" id="UP000254259">
    <property type="component" value="Chromosome CBM2636"/>
</dbReference>
<protein>
    <submittedName>
        <fullName evidence="2">Transcriptional regulator</fullName>
    </submittedName>
</protein>